<accession>A0ABQ9IKP2</accession>
<gene>
    <name evidence="1" type="ORF">PR048_002568</name>
</gene>
<sequence>MPICSICETSQQHSLGELKEYVINSITTDTKELTDKIGVTPEIEKEIQVRKINVEVQFFYESKDDPI</sequence>
<dbReference type="Proteomes" id="UP001159363">
    <property type="component" value="Chromosome 1"/>
</dbReference>
<evidence type="ECO:0000313" key="1">
    <source>
        <dbReference type="EMBL" id="KAJ8897222.1"/>
    </source>
</evidence>
<evidence type="ECO:0000313" key="2">
    <source>
        <dbReference type="Proteomes" id="UP001159363"/>
    </source>
</evidence>
<proteinExistence type="predicted"/>
<comment type="caution">
    <text evidence="1">The sequence shown here is derived from an EMBL/GenBank/DDBJ whole genome shotgun (WGS) entry which is preliminary data.</text>
</comment>
<dbReference type="EMBL" id="JARBHB010000001">
    <property type="protein sequence ID" value="KAJ8897222.1"/>
    <property type="molecule type" value="Genomic_DNA"/>
</dbReference>
<organism evidence="1 2">
    <name type="scientific">Dryococelus australis</name>
    <dbReference type="NCBI Taxonomy" id="614101"/>
    <lineage>
        <taxon>Eukaryota</taxon>
        <taxon>Metazoa</taxon>
        <taxon>Ecdysozoa</taxon>
        <taxon>Arthropoda</taxon>
        <taxon>Hexapoda</taxon>
        <taxon>Insecta</taxon>
        <taxon>Pterygota</taxon>
        <taxon>Neoptera</taxon>
        <taxon>Polyneoptera</taxon>
        <taxon>Phasmatodea</taxon>
        <taxon>Verophasmatodea</taxon>
        <taxon>Anareolatae</taxon>
        <taxon>Phasmatidae</taxon>
        <taxon>Eurycanthinae</taxon>
        <taxon>Dryococelus</taxon>
    </lineage>
</organism>
<name>A0ABQ9IKP2_9NEOP</name>
<keyword evidence="2" id="KW-1185">Reference proteome</keyword>
<protein>
    <submittedName>
        <fullName evidence="1">Uncharacterized protein</fullName>
    </submittedName>
</protein>
<reference evidence="1 2" key="1">
    <citation type="submission" date="2023-02" db="EMBL/GenBank/DDBJ databases">
        <title>LHISI_Scaffold_Assembly.</title>
        <authorList>
            <person name="Stuart O.P."/>
            <person name="Cleave R."/>
            <person name="Magrath M.J.L."/>
            <person name="Mikheyev A.S."/>
        </authorList>
    </citation>
    <scope>NUCLEOTIDE SEQUENCE [LARGE SCALE GENOMIC DNA]</scope>
    <source>
        <strain evidence="1">Daus_M_001</strain>
        <tissue evidence="1">Leg muscle</tissue>
    </source>
</reference>